<feature type="domain" description="ABC transmembrane type-1" evidence="10">
    <location>
        <begin position="380"/>
        <end position="571"/>
    </location>
</feature>
<dbReference type="PROSITE" id="PS50928">
    <property type="entry name" value="ABC_TM1"/>
    <property type="match status" value="2"/>
</dbReference>
<dbReference type="PANTHER" id="PTHR30614">
    <property type="entry name" value="MEMBRANE COMPONENT OF AMINO ACID ABC TRANSPORTER"/>
    <property type="match status" value="1"/>
</dbReference>
<keyword evidence="12" id="KW-1185">Reference proteome</keyword>
<protein>
    <submittedName>
        <fullName evidence="11">Amino acid ABC transporter permease</fullName>
    </submittedName>
</protein>
<feature type="domain" description="ABC transmembrane type-1" evidence="10">
    <location>
        <begin position="59"/>
        <end position="256"/>
    </location>
</feature>
<dbReference type="InterPro" id="IPR010065">
    <property type="entry name" value="AA_ABC_transptr_permease_3TM"/>
</dbReference>
<evidence type="ECO:0000256" key="9">
    <source>
        <dbReference type="RuleBase" id="RU363032"/>
    </source>
</evidence>
<keyword evidence="5 9" id="KW-0812">Transmembrane</keyword>
<feature type="transmembrane region" description="Helical" evidence="9">
    <location>
        <begin position="422"/>
        <end position="444"/>
    </location>
</feature>
<evidence type="ECO:0000256" key="7">
    <source>
        <dbReference type="ARBA" id="ARBA00022989"/>
    </source>
</evidence>
<evidence type="ECO:0000256" key="8">
    <source>
        <dbReference type="ARBA" id="ARBA00023136"/>
    </source>
</evidence>
<evidence type="ECO:0000256" key="6">
    <source>
        <dbReference type="ARBA" id="ARBA00022970"/>
    </source>
</evidence>
<keyword evidence="7 9" id="KW-1133">Transmembrane helix</keyword>
<proteinExistence type="inferred from homology"/>
<feature type="transmembrane region" description="Helical" evidence="9">
    <location>
        <begin position="65"/>
        <end position="85"/>
    </location>
</feature>
<organism evidence="11 12">
    <name type="scientific">Pseudodesulfovibrio portus</name>
    <dbReference type="NCBI Taxonomy" id="231439"/>
    <lineage>
        <taxon>Bacteria</taxon>
        <taxon>Pseudomonadati</taxon>
        <taxon>Thermodesulfobacteriota</taxon>
        <taxon>Desulfovibrionia</taxon>
        <taxon>Desulfovibrionales</taxon>
        <taxon>Desulfovibrionaceae</taxon>
    </lineage>
</organism>
<sequence>MFKRHFQNPWVQNLTLLTLVGLVVYYFTFAFEFKYDFDWAVFFVEGQYGHMGHLMVTGLNTTLTITFYSAIIALVMGTIFGLARLSNFKPVYWFATCYVELFRNTPLLIQLFFWNFALPYAFPEEIRFWLFDHNFEFWCAVVGCGVFTGAFMAEIIRAGIQSIPKGLLEASYSSGLTFPQTLRKIVLPLAFREIIPPLGSEFLNNMKNTSLAMTIGVTELFWSMQEVLSLTYRTFESFIVATAIYLLLSLIIAAFMNIVNEKLKIMPQDKKTMLRGLADVLFKPFGIIGRGLEYVLWYFRRSPEKKTVSPITRMCHTLTCWTVKGGKALFLVALAYVLYMLGVALFHFNYEIIWANLPALLIWRFPGGDSTEFFMGLGGLSGSLLMALISITGSFFIGLIIGMGRTAKSHVLRIPCTLYIELVRGVPLILVILWFYQVVLQFVFKLEIHAFWAGTIALTFFFGAYIAETVRGGIENIPPGQVEAAKASGLTYFQTMRKIILPQALKQMLPALVGMFIAAFKDTALVYIIGVMDLTRAAYAINNRVMIYPFEIYTTVIVLYFIFSYVMSLYAKRLERKLSPEQVRIEM</sequence>
<evidence type="ECO:0000256" key="2">
    <source>
        <dbReference type="ARBA" id="ARBA00010072"/>
    </source>
</evidence>
<keyword evidence="4" id="KW-1003">Cell membrane</keyword>
<gene>
    <name evidence="11" type="ORF">JCM14722_31190</name>
</gene>
<comment type="similarity">
    <text evidence="2">Belongs to the binding-protein-dependent transport system permease family. HisMQ subfamily.</text>
</comment>
<dbReference type="InterPro" id="IPR000515">
    <property type="entry name" value="MetI-like"/>
</dbReference>
<name>A0ABM8AVR3_9BACT</name>
<dbReference type="Pfam" id="PF00528">
    <property type="entry name" value="BPD_transp_1"/>
    <property type="match status" value="2"/>
</dbReference>
<reference evidence="11" key="1">
    <citation type="submission" date="2022-08" db="EMBL/GenBank/DDBJ databases">
        <title>Genome Sequence of the sulphate-reducing bacterium, Pseudodesulfovibrio portus JCM14722.</title>
        <authorList>
            <person name="Kondo R."/>
            <person name="Kataoka T."/>
        </authorList>
    </citation>
    <scope>NUCLEOTIDE SEQUENCE</scope>
    <source>
        <strain evidence="11">JCM 14722</strain>
    </source>
</reference>
<dbReference type="EMBL" id="AP026708">
    <property type="protein sequence ID" value="BDQ35577.1"/>
    <property type="molecule type" value="Genomic_DNA"/>
</dbReference>
<dbReference type="CDD" id="cd06261">
    <property type="entry name" value="TM_PBP2"/>
    <property type="match status" value="2"/>
</dbReference>
<dbReference type="SUPFAM" id="SSF161098">
    <property type="entry name" value="MetI-like"/>
    <property type="match status" value="2"/>
</dbReference>
<evidence type="ECO:0000256" key="3">
    <source>
        <dbReference type="ARBA" id="ARBA00022448"/>
    </source>
</evidence>
<feature type="transmembrane region" description="Helical" evidence="9">
    <location>
        <begin position="552"/>
        <end position="571"/>
    </location>
</feature>
<accession>A0ABM8AVR3</accession>
<keyword evidence="6" id="KW-0029">Amino-acid transport</keyword>
<feature type="transmembrane region" description="Helical" evidence="9">
    <location>
        <begin position="135"/>
        <end position="156"/>
    </location>
</feature>
<evidence type="ECO:0000313" key="12">
    <source>
        <dbReference type="Proteomes" id="UP001061361"/>
    </source>
</evidence>
<evidence type="ECO:0000256" key="1">
    <source>
        <dbReference type="ARBA" id="ARBA00004429"/>
    </source>
</evidence>
<dbReference type="NCBIfam" id="TIGR01726">
    <property type="entry name" value="HEQRo_perm_3TM"/>
    <property type="match status" value="2"/>
</dbReference>
<evidence type="ECO:0000256" key="5">
    <source>
        <dbReference type="ARBA" id="ARBA00022692"/>
    </source>
</evidence>
<keyword evidence="3 9" id="KW-0813">Transport</keyword>
<comment type="subcellular location">
    <subcellularLocation>
        <location evidence="1">Cell inner membrane</location>
        <topology evidence="1">Multi-pass membrane protein</topology>
    </subcellularLocation>
    <subcellularLocation>
        <location evidence="9">Cell membrane</location>
        <topology evidence="9">Multi-pass membrane protein</topology>
    </subcellularLocation>
</comment>
<feature type="transmembrane region" description="Helical" evidence="9">
    <location>
        <begin position="238"/>
        <end position="260"/>
    </location>
</feature>
<evidence type="ECO:0000313" key="11">
    <source>
        <dbReference type="EMBL" id="BDQ35577.1"/>
    </source>
</evidence>
<evidence type="ECO:0000256" key="4">
    <source>
        <dbReference type="ARBA" id="ARBA00022475"/>
    </source>
</evidence>
<dbReference type="InterPro" id="IPR035906">
    <property type="entry name" value="MetI-like_sf"/>
</dbReference>
<feature type="transmembrane region" description="Helical" evidence="9">
    <location>
        <begin position="373"/>
        <end position="401"/>
    </location>
</feature>
<keyword evidence="8 9" id="KW-0472">Membrane</keyword>
<dbReference type="RefSeq" id="WP_264982471.1">
    <property type="nucleotide sequence ID" value="NZ_AP026708.1"/>
</dbReference>
<dbReference type="InterPro" id="IPR043429">
    <property type="entry name" value="ArtM/GltK/GlnP/TcyL/YhdX-like"/>
</dbReference>
<feature type="transmembrane region" description="Helical" evidence="9">
    <location>
        <begin position="508"/>
        <end position="532"/>
    </location>
</feature>
<dbReference type="PANTHER" id="PTHR30614:SF0">
    <property type="entry name" value="L-CYSTINE TRANSPORT SYSTEM PERMEASE PROTEIN TCYL"/>
    <property type="match status" value="1"/>
</dbReference>
<feature type="transmembrane region" description="Helical" evidence="9">
    <location>
        <begin position="280"/>
        <end position="299"/>
    </location>
</feature>
<feature type="transmembrane region" description="Helical" evidence="9">
    <location>
        <begin position="328"/>
        <end position="353"/>
    </location>
</feature>
<feature type="transmembrane region" description="Helical" evidence="9">
    <location>
        <begin position="12"/>
        <end position="31"/>
    </location>
</feature>
<evidence type="ECO:0000259" key="10">
    <source>
        <dbReference type="PROSITE" id="PS50928"/>
    </source>
</evidence>
<dbReference type="Gene3D" id="1.10.3720.10">
    <property type="entry name" value="MetI-like"/>
    <property type="match status" value="2"/>
</dbReference>
<dbReference type="Proteomes" id="UP001061361">
    <property type="component" value="Chromosome"/>
</dbReference>
<feature type="transmembrane region" description="Helical" evidence="9">
    <location>
        <begin position="450"/>
        <end position="467"/>
    </location>
</feature>